<dbReference type="Pfam" id="PF02518">
    <property type="entry name" value="HATPase_c"/>
    <property type="match status" value="1"/>
</dbReference>
<dbReference type="Gene3D" id="3.30.565.10">
    <property type="entry name" value="Histidine kinase-like ATPase, C-terminal domain"/>
    <property type="match status" value="2"/>
</dbReference>
<name>A0A081NMD6_9GAMM</name>
<dbReference type="InterPro" id="IPR043836">
    <property type="entry name" value="DHp"/>
</dbReference>
<comment type="caution">
    <text evidence="2">The sequence shown here is derived from an EMBL/GenBank/DDBJ whole genome shotgun (WGS) entry which is preliminary data.</text>
</comment>
<protein>
    <recommendedName>
        <fullName evidence="1">Histidine kinase domain-containing protein</fullName>
    </recommendedName>
</protein>
<dbReference type="SUPFAM" id="SSF55874">
    <property type="entry name" value="ATPase domain of HSP90 chaperone/DNA topoisomerase II/histidine kinase"/>
    <property type="match status" value="2"/>
</dbReference>
<evidence type="ECO:0000313" key="3">
    <source>
        <dbReference type="Proteomes" id="UP000028073"/>
    </source>
</evidence>
<dbReference type="eggNOG" id="COG4191">
    <property type="taxonomic scope" value="Bacteria"/>
</dbReference>
<dbReference type="Pfam" id="PF13589">
    <property type="entry name" value="HATPase_c_3"/>
    <property type="match status" value="1"/>
</dbReference>
<feature type="domain" description="Histidine kinase" evidence="1">
    <location>
        <begin position="783"/>
        <end position="972"/>
    </location>
</feature>
<proteinExistence type="predicted"/>
<dbReference type="PROSITE" id="PS50109">
    <property type="entry name" value="HIS_KIN"/>
    <property type="match status" value="1"/>
</dbReference>
<dbReference type="OrthoDB" id="9816482at2"/>
<dbReference type="STRING" id="1137799.GZ78_06840"/>
<sequence length="1003" mass="114652">METSDSASIKVRARAVDLLGRQQIAGIPNALHELFKIAYDAFARKVEVDLLVKDRALILRDDGFGMTEKDFKERWLTLGTESKVGQLKHTADWLGDYGKEPRWTLGEKGIGRLAIATIGPAVLVITRAKREDGLHDTVACLIHWGIFELPGLNLEQIRIPVKTFPGGILPKQEDLAVMGKSIMEGLNELGVMVPDATKKQIASDLELMTFEPSKVMASCGEISLEGDSHGTAFIVRPYDAVLDEDLETEDTEGKTASRLQKLLTGFSNTMLPGNEAPPIKTYFRKHNLNGEIEDFISERAFFTPEEYLSADQIIEGKFDEYGQFQGLVKVYDHEPVPYTLNWSRGKGEKIKCGPFSIRFGYMMGLKHESTLPAEEWTLMDTKLSRIGGLYIFRNGVRVLPYGDSDYDFLGIESRRTKSAKDYFFSYRRILGAIEISSDQNSALKEKAGREGFIETIPYRQFKEILINLFIAVARDFYRKKGIQSDEFWLLKDEFKAQNELLKKREKLVNTQKSAFIKSLDSFFKAIEDEQYTKELDEIIAKFDSKLDALYKVESDSLPEHLHNLEQNTQKALENLKKQFQVSKPQGLGLNKSLQDDWHAYQRISSELKLNSLDPANRHVESKLTEFIDKHQKAVDKRQLIHSAISERKEQLTKSVQKSQKMANTELLKTQDIIRKSIRESKSRLSNEMATILSDFERANLSQMPSSELASFRSLLEERLESTAEKERAYLDSLHKQLDNWSRYLSEDVLPDDVTSALEQNNEALKEELESSLQWAQVGMALGIVQHEFNSTVRKIKRNIRQLQVWAKGTPPLRQLYKELSSGFMHLEEYLRLFAPMDRRLNRNKTTLVGDEIRKYLLDLFGERFEQKGIKFEVTDKFRGTVVNTYISSILPVFVNLVDNACHWLENTEKESRIIKLDYHPDGLLVENYGPGIDARHADTIFDFGFSTKENGRGMGLSISRKALRHEGMDLELLQAGKNVHPKFLVHVTHEINESDNPSLELEF</sequence>
<dbReference type="InterPro" id="IPR005467">
    <property type="entry name" value="His_kinase_dom"/>
</dbReference>
<dbReference type="EMBL" id="JOKH01000001">
    <property type="protein sequence ID" value="KEQ19609.1"/>
    <property type="molecule type" value="Genomic_DNA"/>
</dbReference>
<evidence type="ECO:0000313" key="2">
    <source>
        <dbReference type="EMBL" id="KEQ19609.1"/>
    </source>
</evidence>
<dbReference type="InterPro" id="IPR003594">
    <property type="entry name" value="HATPase_dom"/>
</dbReference>
<dbReference type="Proteomes" id="UP000028073">
    <property type="component" value="Unassembled WGS sequence"/>
</dbReference>
<organism evidence="2 3">
    <name type="scientific">Endozoicomonas numazuensis</name>
    <dbReference type="NCBI Taxonomy" id="1137799"/>
    <lineage>
        <taxon>Bacteria</taxon>
        <taxon>Pseudomonadati</taxon>
        <taxon>Pseudomonadota</taxon>
        <taxon>Gammaproteobacteria</taxon>
        <taxon>Oceanospirillales</taxon>
        <taxon>Endozoicomonadaceae</taxon>
        <taxon>Endozoicomonas</taxon>
    </lineage>
</organism>
<accession>A0A081NMD6</accession>
<dbReference type="Pfam" id="PF19191">
    <property type="entry name" value="HEF_HK"/>
    <property type="match status" value="1"/>
</dbReference>
<dbReference type="SMART" id="SM00387">
    <property type="entry name" value="HATPase_c"/>
    <property type="match status" value="1"/>
</dbReference>
<gene>
    <name evidence="2" type="ORF">GZ78_06840</name>
</gene>
<keyword evidence="3" id="KW-1185">Reference proteome</keyword>
<dbReference type="eggNOG" id="COG1196">
    <property type="taxonomic scope" value="Bacteria"/>
</dbReference>
<evidence type="ECO:0000259" key="1">
    <source>
        <dbReference type="PROSITE" id="PS50109"/>
    </source>
</evidence>
<dbReference type="InterPro" id="IPR036890">
    <property type="entry name" value="HATPase_C_sf"/>
</dbReference>
<dbReference type="RefSeq" id="WP_034833534.1">
    <property type="nucleotide sequence ID" value="NZ_JOKH01000001.1"/>
</dbReference>
<reference evidence="2 3" key="1">
    <citation type="submission" date="2014-06" db="EMBL/GenBank/DDBJ databases">
        <title>Whole Genome Sequences of Three Symbiotic Endozoicomonas Bacteria.</title>
        <authorList>
            <person name="Neave M.J."/>
            <person name="Apprill A."/>
            <person name="Voolstra C.R."/>
        </authorList>
    </citation>
    <scope>NUCLEOTIDE SEQUENCE [LARGE SCALE GENOMIC DNA]</scope>
    <source>
        <strain evidence="2 3">DSM 25634</strain>
    </source>
</reference>
<dbReference type="AlphaFoldDB" id="A0A081NMD6"/>